<dbReference type="Gene3D" id="3.40.50.1820">
    <property type="entry name" value="alpha/beta hydrolase"/>
    <property type="match status" value="1"/>
</dbReference>
<reference evidence="8" key="1">
    <citation type="journal article" date="2015" name="Nat. Genet.">
        <title>The pineapple genome and the evolution of CAM photosynthesis.</title>
        <authorList>
            <person name="Ming R."/>
            <person name="VanBuren R."/>
            <person name="Wai C.M."/>
            <person name="Tang H."/>
            <person name="Schatz M.C."/>
            <person name="Bowers J.E."/>
            <person name="Lyons E."/>
            <person name="Wang M.L."/>
            <person name="Chen J."/>
            <person name="Biggers E."/>
            <person name="Zhang J."/>
            <person name="Huang L."/>
            <person name="Zhang L."/>
            <person name="Miao W."/>
            <person name="Zhang J."/>
            <person name="Ye Z."/>
            <person name="Miao C."/>
            <person name="Lin Z."/>
            <person name="Wang H."/>
            <person name="Zhou H."/>
            <person name="Yim W.C."/>
            <person name="Priest H.D."/>
            <person name="Zheng C."/>
            <person name="Woodhouse M."/>
            <person name="Edger P.P."/>
            <person name="Guyot R."/>
            <person name="Guo H.B."/>
            <person name="Guo H."/>
            <person name="Zheng G."/>
            <person name="Singh R."/>
            <person name="Sharma A."/>
            <person name="Min X."/>
            <person name="Zheng Y."/>
            <person name="Lee H."/>
            <person name="Gurtowski J."/>
            <person name="Sedlazeck F.J."/>
            <person name="Harkess A."/>
            <person name="McKain M.R."/>
            <person name="Liao Z."/>
            <person name="Fang J."/>
            <person name="Liu J."/>
            <person name="Zhang X."/>
            <person name="Zhang Q."/>
            <person name="Hu W."/>
            <person name="Qin Y."/>
            <person name="Wang K."/>
            <person name="Chen L.Y."/>
            <person name="Shirley N."/>
            <person name="Lin Y.R."/>
            <person name="Liu L.Y."/>
            <person name="Hernandez A.G."/>
            <person name="Wright C.L."/>
            <person name="Bulone V."/>
            <person name="Tuskan G.A."/>
            <person name="Heath K."/>
            <person name="Zee F."/>
            <person name="Moore P.H."/>
            <person name="Sunkar R."/>
            <person name="Leebens-Mack J.H."/>
            <person name="Mockler T."/>
            <person name="Bennetzen J.L."/>
            <person name="Freeling M."/>
            <person name="Sankoff D."/>
            <person name="Paterson A.H."/>
            <person name="Zhu X."/>
            <person name="Yang X."/>
            <person name="Smith J.A."/>
            <person name="Cushman J.C."/>
            <person name="Paull R.E."/>
            <person name="Yu Q."/>
        </authorList>
    </citation>
    <scope>NUCLEOTIDE SEQUENCE [LARGE SCALE GENOMIC DNA]</scope>
    <source>
        <strain evidence="8">cv. F153</strain>
    </source>
</reference>
<name>A0A6P5EEP6_ANACO</name>
<evidence type="ECO:0000259" key="6">
    <source>
        <dbReference type="Pfam" id="PF01764"/>
    </source>
</evidence>
<dbReference type="GO" id="GO:0006629">
    <property type="term" value="P:lipid metabolic process"/>
    <property type="evidence" value="ECO:0007669"/>
    <property type="project" value="InterPro"/>
</dbReference>
<dbReference type="GeneID" id="109705550"/>
<dbReference type="SUPFAM" id="SSF53474">
    <property type="entry name" value="alpha/beta-Hydrolases"/>
    <property type="match status" value="1"/>
</dbReference>
<dbReference type="InterPro" id="IPR002921">
    <property type="entry name" value="Fungal_lipase-type"/>
</dbReference>
<dbReference type="GO" id="GO:0006952">
    <property type="term" value="P:defense response"/>
    <property type="evidence" value="ECO:0007669"/>
    <property type="project" value="UniProtKB-KW"/>
</dbReference>
<dbReference type="PANTHER" id="PTHR47413:SF2">
    <property type="entry name" value="LIPASE-LIKE PAD4"/>
    <property type="match status" value="1"/>
</dbReference>
<proteinExistence type="predicted"/>
<evidence type="ECO:0000256" key="4">
    <source>
        <dbReference type="ARBA" id="ARBA00022821"/>
    </source>
</evidence>
<evidence type="ECO:0000313" key="10">
    <source>
        <dbReference type="RefSeq" id="XP_020111895.1"/>
    </source>
</evidence>
<keyword evidence="3" id="KW-0963">Cytoplasm</keyword>
<keyword evidence="8" id="KW-1185">Reference proteome</keyword>
<keyword evidence="4" id="KW-0611">Plant defense</keyword>
<dbReference type="InterPro" id="IPR029058">
    <property type="entry name" value="AB_hydrolase_fold"/>
</dbReference>
<evidence type="ECO:0000259" key="7">
    <source>
        <dbReference type="Pfam" id="PF18117"/>
    </source>
</evidence>
<dbReference type="Proteomes" id="UP000515123">
    <property type="component" value="Linkage group 21"/>
</dbReference>
<dbReference type="OrthoDB" id="426718at2759"/>
<evidence type="ECO:0000256" key="1">
    <source>
        <dbReference type="ARBA" id="ARBA00004123"/>
    </source>
</evidence>
<accession>A0A6P5EEP6</accession>
<feature type="domain" description="Fungal lipase-type" evidence="6">
    <location>
        <begin position="134"/>
        <end position="224"/>
    </location>
</feature>
<dbReference type="RefSeq" id="XP_020111895.1">
    <property type="nucleotide sequence ID" value="XM_020256306.1"/>
</dbReference>
<keyword evidence="5" id="KW-0539">Nucleus</keyword>
<organism evidence="9">
    <name type="scientific">Ananas comosus</name>
    <name type="common">Pineapple</name>
    <name type="synonym">Ananas ananas</name>
    <dbReference type="NCBI Taxonomy" id="4615"/>
    <lineage>
        <taxon>Eukaryota</taxon>
        <taxon>Viridiplantae</taxon>
        <taxon>Streptophyta</taxon>
        <taxon>Embryophyta</taxon>
        <taxon>Tracheophyta</taxon>
        <taxon>Spermatophyta</taxon>
        <taxon>Magnoliopsida</taxon>
        <taxon>Liliopsida</taxon>
        <taxon>Poales</taxon>
        <taxon>Bromeliaceae</taxon>
        <taxon>Bromelioideae</taxon>
        <taxon>Ananas</taxon>
    </lineage>
</organism>
<gene>
    <name evidence="9" type="primary">LOC109705550</name>
    <name evidence="10" type="synonym">LOC109726602</name>
</gene>
<dbReference type="Pfam" id="PF18117">
    <property type="entry name" value="EDS1_EP"/>
    <property type="match status" value="1"/>
</dbReference>
<dbReference type="GeneID" id="109726602"/>
<feature type="domain" description="EDS1 EP" evidence="7">
    <location>
        <begin position="416"/>
        <end position="619"/>
    </location>
</feature>
<dbReference type="PANTHER" id="PTHR47413">
    <property type="entry name" value="LIPASE-LIKE PAD4"/>
    <property type="match status" value="1"/>
</dbReference>
<evidence type="ECO:0000256" key="2">
    <source>
        <dbReference type="ARBA" id="ARBA00004496"/>
    </source>
</evidence>
<protein>
    <submittedName>
        <fullName evidence="9 10">Lipase-like PAD4</fullName>
    </submittedName>
</protein>
<sequence>MDALKEEEDDSMFETSHVLGSLVASSPLLGHAWRACARADAAGPRSFVAERPGGGGGAAVHVAFSGASAAAAAAAADAGGDALRPVPIGGGGGGGLFSQLVGGGGGGGGDGEEEVLVQAWALRFYVALCKTPEYQMLLDDVKDKSVVFTGHAMGGAVASLAALHFLCSSFCFTSSTTKSLLCVTFGSPLLGNEALSRAILRERWNGNFFHVVSQHDFMPRLFFCPLNSISSRLRTYLQSRQFSMHAPNEEKMELHKFISPHIAAAVTGQKQKRKLSAVVYDRSPYKPFGNYGLCSMEGMVCIDNPTAVAQMLYVTFVTNWQSNSNIEEHLSYGDLVVNISQNLLKRKRISVEDEDPKSNYESGISLALEASGIGVKGIGAMAARECLKQSKRMGQSPNLICANLAIRLGKITPCRAQIEWYKTSCDDDMGYYDAFKLRKAKKDSKANMNRIKLAKFWDSVIEMLQNNQLPYDFHKRAKWANAAQFYKLLVEPLDIAEYYRSRYHKTKGHYLTHGRERRYEIFDKWWEGKKDCVDTTNMKRSKFAGLTQDSCFWAKVEEAMEWLDDLRSQSDPAKVAQLRKKLNEFDCYSKRLVERKDVSIDVLAPRSSFRLWLEEWKDLKFNPSF</sequence>
<dbReference type="Gramene" id="Aco026430.1.mrna1">
    <property type="protein sequence ID" value="Aco026430.1.mrna1"/>
    <property type="gene ID" value="Aco026430.1.path1"/>
</dbReference>
<dbReference type="Gramene" id="Aco007915.1.mrna1">
    <property type="protein sequence ID" value="Aco007915.1.mrna1"/>
    <property type="gene ID" value="Aco007915.1.path1"/>
</dbReference>
<dbReference type="InterPro" id="IPR041266">
    <property type="entry name" value="EDS1_EP"/>
</dbReference>
<reference evidence="9 10" key="2">
    <citation type="submission" date="2025-04" db="UniProtKB">
        <authorList>
            <consortium name="RefSeq"/>
        </authorList>
    </citation>
    <scope>IDENTIFICATION</scope>
    <source>
        <tissue evidence="9 10">Leaf</tissue>
    </source>
</reference>
<evidence type="ECO:0000256" key="5">
    <source>
        <dbReference type="ARBA" id="ARBA00023242"/>
    </source>
</evidence>
<evidence type="ECO:0000256" key="3">
    <source>
        <dbReference type="ARBA" id="ARBA00022490"/>
    </source>
</evidence>
<comment type="subcellular location">
    <subcellularLocation>
        <location evidence="2">Cytoplasm</location>
    </subcellularLocation>
    <subcellularLocation>
        <location evidence="1">Nucleus</location>
    </subcellularLocation>
</comment>
<dbReference type="GO" id="GO:0005737">
    <property type="term" value="C:cytoplasm"/>
    <property type="evidence" value="ECO:0007669"/>
    <property type="project" value="UniProtKB-SubCell"/>
</dbReference>
<dbReference type="AlphaFoldDB" id="A0A6P5EEP6"/>
<dbReference type="RefSeq" id="XP_020081866.1">
    <property type="nucleotide sequence ID" value="XM_020226277.1"/>
</dbReference>
<evidence type="ECO:0000313" key="8">
    <source>
        <dbReference type="Proteomes" id="UP000515123"/>
    </source>
</evidence>
<evidence type="ECO:0000313" key="9">
    <source>
        <dbReference type="RefSeq" id="XP_020081866.1"/>
    </source>
</evidence>
<dbReference type="GO" id="GO:0005634">
    <property type="term" value="C:nucleus"/>
    <property type="evidence" value="ECO:0007669"/>
    <property type="project" value="UniProtKB-SubCell"/>
</dbReference>
<dbReference type="Pfam" id="PF01764">
    <property type="entry name" value="Lipase_3"/>
    <property type="match status" value="1"/>
</dbReference>